<evidence type="ECO:0000313" key="1">
    <source>
        <dbReference type="EMBL" id="TNV71824.1"/>
    </source>
</evidence>
<dbReference type="AlphaFoldDB" id="A0A8J8SV53"/>
<comment type="caution">
    <text evidence="1">The sequence shown here is derived from an EMBL/GenBank/DDBJ whole genome shotgun (WGS) entry which is preliminary data.</text>
</comment>
<gene>
    <name evidence="1" type="ORF">FGO68_gene9802</name>
</gene>
<evidence type="ECO:0000313" key="2">
    <source>
        <dbReference type="Proteomes" id="UP000785679"/>
    </source>
</evidence>
<accession>A0A8J8SV53</accession>
<organism evidence="1 2">
    <name type="scientific">Halteria grandinella</name>
    <dbReference type="NCBI Taxonomy" id="5974"/>
    <lineage>
        <taxon>Eukaryota</taxon>
        <taxon>Sar</taxon>
        <taxon>Alveolata</taxon>
        <taxon>Ciliophora</taxon>
        <taxon>Intramacronucleata</taxon>
        <taxon>Spirotrichea</taxon>
        <taxon>Stichotrichia</taxon>
        <taxon>Sporadotrichida</taxon>
        <taxon>Halteriidae</taxon>
        <taxon>Halteria</taxon>
    </lineage>
</organism>
<dbReference type="EMBL" id="RRYP01026791">
    <property type="protein sequence ID" value="TNV71824.1"/>
    <property type="molecule type" value="Genomic_DNA"/>
</dbReference>
<reference evidence="1" key="1">
    <citation type="submission" date="2019-06" db="EMBL/GenBank/DDBJ databases">
        <authorList>
            <person name="Zheng W."/>
        </authorList>
    </citation>
    <scope>NUCLEOTIDE SEQUENCE</scope>
    <source>
        <strain evidence="1">QDHG01</strain>
    </source>
</reference>
<name>A0A8J8SV53_HALGN</name>
<keyword evidence="2" id="KW-1185">Reference proteome</keyword>
<proteinExistence type="predicted"/>
<sequence length="115" mass="12765">MIQQIASRSQASVAIVEDTQYDFNEVSSKFQFQGLGITAEEVRLLNLLQVILDNGWVIDQANYTESLALAGIKEAQLKVSQKGKDSGKHRGEWKPLLASIQTAKGLAEKLNLKYE</sequence>
<protein>
    <submittedName>
        <fullName evidence="1">Uncharacterized protein</fullName>
    </submittedName>
</protein>
<dbReference type="Proteomes" id="UP000785679">
    <property type="component" value="Unassembled WGS sequence"/>
</dbReference>